<sequence length="448" mass="52390">MNRTVFLSQRSAMKKYSQFSFVQNQQLIKQNQNFVTFNSALDDSLDNMLVYSSYESNHQSLVENADVLIKFVKEKNIRSNNSALQNLIKIAFHITRYKLYPELLRQCINSSDEFYNLAGLYAAKLCELYPSFLKQDFESKLESFVDTYQVMILTDLFVSLPEQFTSVLAIKCFGSIFQLLLNLKFKIDEQQRAIKNLFAILQGVLFEWNSDFFTEAVQCLTIICQEENNTVHLLTYQSRHRLYPEIFTNFYVSLLSEFTQNQFNDKIFYLVLQIFDTLKSPAQAVHLDPMFTFQIVNFYSKFLSQKELRKIVLNLFKCVSCNFPLFISGQVLLDILASFKSVNQEVLNSATFILAQISREENPALQDTLNENHLHLLIQILCKQHHSEIVDNVLAFVVNVYWWHNANQFFRENDEFMSIIEQLQESDDMAVVGTVKVFIDQWNDNAMF</sequence>
<name>A0AA86RHT7_9EUKA</name>
<accession>A0AA86RHT7</accession>
<gene>
    <name evidence="1" type="ORF">HINF_LOCUS64452</name>
    <name evidence="2" type="ORF">HINF_LOCUS7553</name>
</gene>
<dbReference type="SUPFAM" id="SSF48371">
    <property type="entry name" value="ARM repeat"/>
    <property type="match status" value="1"/>
</dbReference>
<evidence type="ECO:0000313" key="3">
    <source>
        <dbReference type="Proteomes" id="UP001642409"/>
    </source>
</evidence>
<dbReference type="EMBL" id="CAXDID020000015">
    <property type="protein sequence ID" value="CAL5983284.1"/>
    <property type="molecule type" value="Genomic_DNA"/>
</dbReference>
<dbReference type="AlphaFoldDB" id="A0AA86RHT7"/>
<keyword evidence="3" id="KW-1185">Reference proteome</keyword>
<proteinExistence type="predicted"/>
<dbReference type="InterPro" id="IPR011989">
    <property type="entry name" value="ARM-like"/>
</dbReference>
<dbReference type="Proteomes" id="UP001642409">
    <property type="component" value="Unassembled WGS sequence"/>
</dbReference>
<evidence type="ECO:0000313" key="1">
    <source>
        <dbReference type="EMBL" id="CAI9976807.1"/>
    </source>
</evidence>
<dbReference type="EMBL" id="CATOUU010001174">
    <property type="protein sequence ID" value="CAI9976807.1"/>
    <property type="molecule type" value="Genomic_DNA"/>
</dbReference>
<dbReference type="InterPro" id="IPR016024">
    <property type="entry name" value="ARM-type_fold"/>
</dbReference>
<dbReference type="Gene3D" id="1.25.10.10">
    <property type="entry name" value="Leucine-rich Repeat Variant"/>
    <property type="match status" value="1"/>
</dbReference>
<protein>
    <submittedName>
        <fullName evidence="1">Armadillo-like helical</fullName>
    </submittedName>
    <submittedName>
        <fullName evidence="2">Armadillo-like_helical</fullName>
    </submittedName>
</protein>
<comment type="caution">
    <text evidence="1">The sequence shown here is derived from an EMBL/GenBank/DDBJ whole genome shotgun (WGS) entry which is preliminary data.</text>
</comment>
<reference evidence="2 3" key="2">
    <citation type="submission" date="2024-07" db="EMBL/GenBank/DDBJ databases">
        <authorList>
            <person name="Akdeniz Z."/>
        </authorList>
    </citation>
    <scope>NUCLEOTIDE SEQUENCE [LARGE SCALE GENOMIC DNA]</scope>
</reference>
<evidence type="ECO:0000313" key="2">
    <source>
        <dbReference type="EMBL" id="CAL5983284.1"/>
    </source>
</evidence>
<organism evidence="1">
    <name type="scientific">Hexamita inflata</name>
    <dbReference type="NCBI Taxonomy" id="28002"/>
    <lineage>
        <taxon>Eukaryota</taxon>
        <taxon>Metamonada</taxon>
        <taxon>Diplomonadida</taxon>
        <taxon>Hexamitidae</taxon>
        <taxon>Hexamitinae</taxon>
        <taxon>Hexamita</taxon>
    </lineage>
</organism>
<reference evidence="1" key="1">
    <citation type="submission" date="2023-06" db="EMBL/GenBank/DDBJ databases">
        <authorList>
            <person name="Kurt Z."/>
        </authorList>
    </citation>
    <scope>NUCLEOTIDE SEQUENCE</scope>
</reference>